<gene>
    <name evidence="6" type="ORF">FAB82_12590</name>
</gene>
<comment type="caution">
    <text evidence="6">The sequence shown here is derived from an EMBL/GenBank/DDBJ whole genome shotgun (WGS) entry which is preliminary data.</text>
</comment>
<reference evidence="7" key="1">
    <citation type="submission" date="2019-04" db="EMBL/GenBank/DDBJ databases">
        <title>Nocardioides xinjiangensis sp. nov.</title>
        <authorList>
            <person name="Liu S."/>
        </authorList>
    </citation>
    <scope>NUCLEOTIDE SEQUENCE [LARGE SCALE GENOMIC DNA]</scope>
    <source>
        <strain evidence="7">18</strain>
    </source>
</reference>
<keyword evidence="3 4" id="KW-0378">Hydrolase</keyword>
<evidence type="ECO:0000256" key="3">
    <source>
        <dbReference type="ARBA" id="ARBA00022801"/>
    </source>
</evidence>
<reference evidence="6 7" key="2">
    <citation type="submission" date="2019-05" db="EMBL/GenBank/DDBJ databases">
        <title>Glycomyces buryatensis sp. nov.</title>
        <authorList>
            <person name="Nikitina E."/>
        </authorList>
    </citation>
    <scope>NUCLEOTIDE SEQUENCE [LARGE SCALE GENOMIC DNA]</scope>
    <source>
        <strain evidence="6 7">18</strain>
    </source>
</reference>
<evidence type="ECO:0000256" key="1">
    <source>
        <dbReference type="ARBA" id="ARBA00001946"/>
    </source>
</evidence>
<dbReference type="PANTHER" id="PTHR43046:SF14">
    <property type="entry name" value="MUTT_NUDIX FAMILY PROTEIN"/>
    <property type="match status" value="1"/>
</dbReference>
<sequence>MPDEATAPEPQPVVAAIVTSELGVLIGKRNDGKPPWTFIAGEIEPGESATLAAVREVKEETGLDVIGAEREIGRRVHPKTGRTMIYLACKPVDKTDVYVGDEEELAEVRWVKLEEAEELLPNLFEPVMVHLARELG</sequence>
<keyword evidence="7" id="KW-1185">Reference proteome</keyword>
<accession>A0A4S8QDW1</accession>
<dbReference type="Pfam" id="PF00293">
    <property type="entry name" value="NUDIX"/>
    <property type="match status" value="1"/>
</dbReference>
<dbReference type="RefSeq" id="WP_136534914.1">
    <property type="nucleotide sequence ID" value="NZ_STGY01000047.1"/>
</dbReference>
<evidence type="ECO:0000313" key="7">
    <source>
        <dbReference type="Proteomes" id="UP000308760"/>
    </source>
</evidence>
<dbReference type="InterPro" id="IPR015797">
    <property type="entry name" value="NUDIX_hydrolase-like_dom_sf"/>
</dbReference>
<dbReference type="Gene3D" id="3.90.79.10">
    <property type="entry name" value="Nucleoside Triphosphate Pyrophosphohydrolase"/>
    <property type="match status" value="1"/>
</dbReference>
<dbReference type="AlphaFoldDB" id="A0A4S8QDW1"/>
<comment type="cofactor">
    <cofactor evidence="1">
        <name>Mg(2+)</name>
        <dbReference type="ChEBI" id="CHEBI:18420"/>
    </cofactor>
</comment>
<dbReference type="PANTHER" id="PTHR43046">
    <property type="entry name" value="GDP-MANNOSE MANNOSYL HYDROLASE"/>
    <property type="match status" value="1"/>
</dbReference>
<evidence type="ECO:0000256" key="2">
    <source>
        <dbReference type="ARBA" id="ARBA00005582"/>
    </source>
</evidence>
<dbReference type="PROSITE" id="PS00893">
    <property type="entry name" value="NUDIX_BOX"/>
    <property type="match status" value="1"/>
</dbReference>
<evidence type="ECO:0000259" key="5">
    <source>
        <dbReference type="PROSITE" id="PS51462"/>
    </source>
</evidence>
<dbReference type="GO" id="GO:0016787">
    <property type="term" value="F:hydrolase activity"/>
    <property type="evidence" value="ECO:0007669"/>
    <property type="project" value="UniProtKB-KW"/>
</dbReference>
<dbReference type="InterPro" id="IPR020476">
    <property type="entry name" value="Nudix_hydrolase"/>
</dbReference>
<protein>
    <submittedName>
        <fullName evidence="6">NUDIX hydrolase</fullName>
    </submittedName>
</protein>
<dbReference type="InterPro" id="IPR020084">
    <property type="entry name" value="NUDIX_hydrolase_CS"/>
</dbReference>
<dbReference type="Proteomes" id="UP000308760">
    <property type="component" value="Unassembled WGS sequence"/>
</dbReference>
<dbReference type="OrthoDB" id="9761969at2"/>
<organism evidence="6 7">
    <name type="scientific">Glycomyces buryatensis</name>
    <dbReference type="NCBI Taxonomy" id="2570927"/>
    <lineage>
        <taxon>Bacteria</taxon>
        <taxon>Bacillati</taxon>
        <taxon>Actinomycetota</taxon>
        <taxon>Actinomycetes</taxon>
        <taxon>Glycomycetales</taxon>
        <taxon>Glycomycetaceae</taxon>
        <taxon>Glycomyces</taxon>
    </lineage>
</organism>
<dbReference type="PRINTS" id="PR00502">
    <property type="entry name" value="NUDIXFAMILY"/>
</dbReference>
<comment type="similarity">
    <text evidence="2 4">Belongs to the Nudix hydrolase family.</text>
</comment>
<dbReference type="SUPFAM" id="SSF55811">
    <property type="entry name" value="Nudix"/>
    <property type="match status" value="1"/>
</dbReference>
<name>A0A4S8QDW1_9ACTN</name>
<dbReference type="PROSITE" id="PS51462">
    <property type="entry name" value="NUDIX"/>
    <property type="match status" value="1"/>
</dbReference>
<dbReference type="InterPro" id="IPR000086">
    <property type="entry name" value="NUDIX_hydrolase_dom"/>
</dbReference>
<feature type="domain" description="Nudix hydrolase" evidence="5">
    <location>
        <begin position="8"/>
        <end position="134"/>
    </location>
</feature>
<dbReference type="EMBL" id="STGY01000047">
    <property type="protein sequence ID" value="THV41282.1"/>
    <property type="molecule type" value="Genomic_DNA"/>
</dbReference>
<evidence type="ECO:0000256" key="4">
    <source>
        <dbReference type="RuleBase" id="RU003476"/>
    </source>
</evidence>
<proteinExistence type="inferred from homology"/>
<evidence type="ECO:0000313" key="6">
    <source>
        <dbReference type="EMBL" id="THV41282.1"/>
    </source>
</evidence>